<dbReference type="GO" id="GO:0000715">
    <property type="term" value="P:nucleotide-excision repair, DNA damage recognition"/>
    <property type="evidence" value="ECO:0007669"/>
    <property type="project" value="TreeGrafter"/>
</dbReference>
<dbReference type="STRING" id="1764295.A0A5B8MZ77"/>
<sequence>MPDGDSSAGEGGRGTKACSRCGCLSYSREYFEAFGIALCDSCKRDEKLINKSLAKQKYLVTDGDLSRLGSLSKENPRHREWSKMKLYLESQVSEVSRLKHGDEEDLEHTRDERIRKRILKRQERRVETKLKNERKGKRLKVVKEKVERDYGEAHVHTFRAPTSPDGNWVCSVCGFVQQEVEEF</sequence>
<dbReference type="Pfam" id="PF05181">
    <property type="entry name" value="XPA_C"/>
    <property type="match status" value="1"/>
</dbReference>
<dbReference type="InterPro" id="IPR022656">
    <property type="entry name" value="XPA_C"/>
</dbReference>
<keyword evidence="3" id="KW-0539">Nucleus</keyword>
<name>A0A5B8MZ77_9CHLO</name>
<comment type="subcellular location">
    <subcellularLocation>
        <location evidence="1">Nucleus</location>
    </subcellularLocation>
</comment>
<organism evidence="5 6">
    <name type="scientific">Chloropicon primus</name>
    <dbReference type="NCBI Taxonomy" id="1764295"/>
    <lineage>
        <taxon>Eukaryota</taxon>
        <taxon>Viridiplantae</taxon>
        <taxon>Chlorophyta</taxon>
        <taxon>Chloropicophyceae</taxon>
        <taxon>Chloropicales</taxon>
        <taxon>Chloropicaceae</taxon>
        <taxon>Chloropicon</taxon>
    </lineage>
</organism>
<dbReference type="Gene3D" id="3.90.530.10">
    <property type="entry name" value="XPA C-terminal domain"/>
    <property type="match status" value="1"/>
</dbReference>
<reference evidence="5 6" key="1">
    <citation type="submission" date="2018-07" db="EMBL/GenBank/DDBJ databases">
        <title>The complete nuclear genome of the prasinophyte Chloropicon primus (CCMP1205).</title>
        <authorList>
            <person name="Pombert J.-F."/>
            <person name="Otis C."/>
            <person name="Turmel M."/>
            <person name="Lemieux C."/>
        </authorList>
    </citation>
    <scope>NUCLEOTIDE SEQUENCE [LARGE SCALE GENOMIC DNA]</scope>
    <source>
        <strain evidence="5 6">CCMP1205</strain>
    </source>
</reference>
<dbReference type="SUPFAM" id="SSF46955">
    <property type="entry name" value="Putative DNA-binding domain"/>
    <property type="match status" value="1"/>
</dbReference>
<dbReference type="EMBL" id="CP031051">
    <property type="protein sequence ID" value="QDZ25651.1"/>
    <property type="molecule type" value="Genomic_DNA"/>
</dbReference>
<dbReference type="OrthoDB" id="5368863at2759"/>
<evidence type="ECO:0000259" key="4">
    <source>
        <dbReference type="Pfam" id="PF05181"/>
    </source>
</evidence>
<proteinExistence type="predicted"/>
<protein>
    <recommendedName>
        <fullName evidence="4">XPA C-terminal domain-containing protein</fullName>
    </recommendedName>
</protein>
<dbReference type="GO" id="GO:0003684">
    <property type="term" value="F:damaged DNA binding"/>
    <property type="evidence" value="ECO:0007669"/>
    <property type="project" value="InterPro"/>
</dbReference>
<dbReference type="PANTHER" id="PTHR10142:SF0">
    <property type="entry name" value="DNA REPAIR PROTEIN COMPLEMENTING XP-A CELLS"/>
    <property type="match status" value="1"/>
</dbReference>
<dbReference type="InterPro" id="IPR037129">
    <property type="entry name" value="XPA_sf"/>
</dbReference>
<keyword evidence="6" id="KW-1185">Reference proteome</keyword>
<dbReference type="GO" id="GO:1901255">
    <property type="term" value="P:nucleotide-excision repair involved in interstrand cross-link repair"/>
    <property type="evidence" value="ECO:0007669"/>
    <property type="project" value="TreeGrafter"/>
</dbReference>
<accession>A0A5B8MZ77</accession>
<evidence type="ECO:0000256" key="3">
    <source>
        <dbReference type="ARBA" id="ARBA00023242"/>
    </source>
</evidence>
<dbReference type="AlphaFoldDB" id="A0A5B8MZ77"/>
<gene>
    <name evidence="5" type="ORF">A3770_18p81690</name>
</gene>
<evidence type="ECO:0000313" key="6">
    <source>
        <dbReference type="Proteomes" id="UP000316726"/>
    </source>
</evidence>
<feature type="domain" description="XPA C-terminal" evidence="4">
    <location>
        <begin position="47"/>
        <end position="92"/>
    </location>
</feature>
<evidence type="ECO:0000256" key="2">
    <source>
        <dbReference type="ARBA" id="ARBA00022833"/>
    </source>
</evidence>
<dbReference type="CDD" id="cd21075">
    <property type="entry name" value="DBD_XPA-like"/>
    <property type="match status" value="1"/>
</dbReference>
<evidence type="ECO:0000256" key="1">
    <source>
        <dbReference type="ARBA" id="ARBA00004123"/>
    </source>
</evidence>
<keyword evidence="2" id="KW-0862">Zinc</keyword>
<dbReference type="GO" id="GO:0000110">
    <property type="term" value="C:nucleotide-excision repair factor 1 complex"/>
    <property type="evidence" value="ECO:0007669"/>
    <property type="project" value="TreeGrafter"/>
</dbReference>
<dbReference type="Proteomes" id="UP000316726">
    <property type="component" value="Chromosome 18"/>
</dbReference>
<dbReference type="GO" id="GO:0006284">
    <property type="term" value="P:base-excision repair"/>
    <property type="evidence" value="ECO:0007669"/>
    <property type="project" value="TreeGrafter"/>
</dbReference>
<evidence type="ECO:0000313" key="5">
    <source>
        <dbReference type="EMBL" id="QDZ25651.1"/>
    </source>
</evidence>
<dbReference type="GO" id="GO:0070914">
    <property type="term" value="P:UV-damage excision repair"/>
    <property type="evidence" value="ECO:0007669"/>
    <property type="project" value="TreeGrafter"/>
</dbReference>
<dbReference type="PANTHER" id="PTHR10142">
    <property type="entry name" value="DNA REPAIR PROTEIN COMPLEMENTING XP-A CELLS"/>
    <property type="match status" value="1"/>
</dbReference>
<dbReference type="InterPro" id="IPR000465">
    <property type="entry name" value="XPA/RAD14"/>
</dbReference>
<dbReference type="InterPro" id="IPR009061">
    <property type="entry name" value="DNA-bd_dom_put_sf"/>
</dbReference>